<keyword evidence="3" id="KW-1185">Reference proteome</keyword>
<evidence type="ECO:0000256" key="1">
    <source>
        <dbReference type="SAM" id="Phobius"/>
    </source>
</evidence>
<dbReference type="RefSeq" id="WP_012448983.1">
    <property type="nucleotide sequence ID" value="NC_010718.1"/>
</dbReference>
<feature type="transmembrane region" description="Helical" evidence="1">
    <location>
        <begin position="6"/>
        <end position="28"/>
    </location>
</feature>
<keyword evidence="1" id="KW-0812">Transmembrane</keyword>
<dbReference type="EMBL" id="CP001034">
    <property type="protein sequence ID" value="ACB86141.1"/>
    <property type="molecule type" value="Genomic_DNA"/>
</dbReference>
<gene>
    <name evidence="2" type="ordered locus">Nther_2585</name>
</gene>
<dbReference type="KEGG" id="nth:Nther_2585"/>
<dbReference type="Proteomes" id="UP000001683">
    <property type="component" value="Chromosome"/>
</dbReference>
<dbReference type="InParanoid" id="B2A1U4"/>
<dbReference type="HOGENOM" id="CLU_2974670_0_0_9"/>
<dbReference type="AlphaFoldDB" id="B2A1U4"/>
<keyword evidence="1" id="KW-0472">Membrane</keyword>
<evidence type="ECO:0000313" key="2">
    <source>
        <dbReference type="EMBL" id="ACB86141.1"/>
    </source>
</evidence>
<name>B2A1U4_NATTJ</name>
<proteinExistence type="predicted"/>
<keyword evidence="1" id="KW-1133">Transmembrane helix</keyword>
<reference evidence="2 3" key="2">
    <citation type="journal article" date="2011" name="J. Bacteriol.">
        <title>Complete genome sequence of the anaerobic, halophilic alkalithermophile Natranaerobius thermophilus JW/NM-WN-LF.</title>
        <authorList>
            <person name="Zhao B."/>
            <person name="Mesbah N.M."/>
            <person name="Dalin E."/>
            <person name="Goodwin L."/>
            <person name="Nolan M."/>
            <person name="Pitluck S."/>
            <person name="Chertkov O."/>
            <person name="Brettin T.S."/>
            <person name="Han J."/>
            <person name="Larimer F.W."/>
            <person name="Land M.L."/>
            <person name="Hauser L."/>
            <person name="Kyrpides N."/>
            <person name="Wiegel J."/>
        </authorList>
    </citation>
    <scope>NUCLEOTIDE SEQUENCE [LARGE SCALE GENOMIC DNA]</scope>
    <source>
        <strain evidence="3">ATCC BAA-1301 / DSM 18059 / JW/NM-WN-LF</strain>
    </source>
</reference>
<protein>
    <submittedName>
        <fullName evidence="2">Uncharacterized protein</fullName>
    </submittedName>
</protein>
<sequence>MLGRIGIFESILILIVLAIIVTGGYYLVKNAVKKGKLEAQEKIDTKNENEDESDFSKK</sequence>
<reference evidence="2 3" key="1">
    <citation type="submission" date="2008-04" db="EMBL/GenBank/DDBJ databases">
        <title>Complete sequence of chromosome of Natranaerobius thermophilus JW/NM-WN-LF.</title>
        <authorList>
            <consortium name="US DOE Joint Genome Institute"/>
            <person name="Copeland A."/>
            <person name="Lucas S."/>
            <person name="Lapidus A."/>
            <person name="Glavina del Rio T."/>
            <person name="Dalin E."/>
            <person name="Tice H."/>
            <person name="Bruce D."/>
            <person name="Goodwin L."/>
            <person name="Pitluck S."/>
            <person name="Chertkov O."/>
            <person name="Brettin T."/>
            <person name="Detter J.C."/>
            <person name="Han C."/>
            <person name="Kuske C.R."/>
            <person name="Schmutz J."/>
            <person name="Larimer F."/>
            <person name="Land M."/>
            <person name="Hauser L."/>
            <person name="Kyrpides N."/>
            <person name="Lykidis A."/>
            <person name="Mesbah N.M."/>
            <person name="Wiegel J."/>
        </authorList>
    </citation>
    <scope>NUCLEOTIDE SEQUENCE [LARGE SCALE GENOMIC DNA]</scope>
    <source>
        <strain evidence="3">ATCC BAA-1301 / DSM 18059 / JW/NM-WN-LF</strain>
    </source>
</reference>
<evidence type="ECO:0000313" key="3">
    <source>
        <dbReference type="Proteomes" id="UP000001683"/>
    </source>
</evidence>
<organism evidence="2 3">
    <name type="scientific">Natranaerobius thermophilus (strain ATCC BAA-1301 / DSM 18059 / JW/NM-WN-LF)</name>
    <dbReference type="NCBI Taxonomy" id="457570"/>
    <lineage>
        <taxon>Bacteria</taxon>
        <taxon>Bacillati</taxon>
        <taxon>Bacillota</taxon>
        <taxon>Clostridia</taxon>
        <taxon>Natranaerobiales</taxon>
        <taxon>Natranaerobiaceae</taxon>
        <taxon>Natranaerobius</taxon>
    </lineage>
</organism>
<accession>B2A1U4</accession>